<comment type="cofactor">
    <cofactor evidence="3">
        <name>Fe(2+)</name>
        <dbReference type="ChEBI" id="CHEBI:29033"/>
    </cofactor>
</comment>
<evidence type="ECO:0000256" key="7">
    <source>
        <dbReference type="ARBA" id="ARBA00012927"/>
    </source>
</evidence>
<dbReference type="PANTHER" id="PTHR30387:SF2">
    <property type="entry name" value="MANNONATE DEHYDRATASE"/>
    <property type="match status" value="1"/>
</dbReference>
<dbReference type="Proteomes" id="UP000622610">
    <property type="component" value="Unassembled WGS sequence"/>
</dbReference>
<evidence type="ECO:0000256" key="3">
    <source>
        <dbReference type="ARBA" id="ARBA00001954"/>
    </source>
</evidence>
<comment type="catalytic activity">
    <reaction evidence="1">
        <text>D-mannonate = 2-dehydro-3-deoxy-D-gluconate + H2O</text>
        <dbReference type="Rhea" id="RHEA:20097"/>
        <dbReference type="ChEBI" id="CHEBI:15377"/>
        <dbReference type="ChEBI" id="CHEBI:17767"/>
        <dbReference type="ChEBI" id="CHEBI:57990"/>
        <dbReference type="EC" id="4.2.1.8"/>
    </reaction>
</comment>
<evidence type="ECO:0000256" key="1">
    <source>
        <dbReference type="ARBA" id="ARBA00001794"/>
    </source>
</evidence>
<evidence type="ECO:0000313" key="11">
    <source>
        <dbReference type="EMBL" id="GGI66531.1"/>
    </source>
</evidence>
<comment type="cofactor">
    <cofactor evidence="2">
        <name>Mn(2+)</name>
        <dbReference type="ChEBI" id="CHEBI:29035"/>
    </cofactor>
</comment>
<dbReference type="GO" id="GO:0008927">
    <property type="term" value="F:mannonate dehydratase activity"/>
    <property type="evidence" value="ECO:0007669"/>
    <property type="project" value="UniProtKB-EC"/>
</dbReference>
<organism evidence="11 12">
    <name type="scientific">Enterococcus alcedinis</name>
    <dbReference type="NCBI Taxonomy" id="1274384"/>
    <lineage>
        <taxon>Bacteria</taxon>
        <taxon>Bacillati</taxon>
        <taxon>Bacillota</taxon>
        <taxon>Bacilli</taxon>
        <taxon>Lactobacillales</taxon>
        <taxon>Enterococcaceae</taxon>
        <taxon>Enterococcus</taxon>
    </lineage>
</organism>
<reference evidence="11" key="2">
    <citation type="submission" date="2020-09" db="EMBL/GenBank/DDBJ databases">
        <authorList>
            <person name="Sun Q."/>
            <person name="Sedlacek I."/>
        </authorList>
    </citation>
    <scope>NUCLEOTIDE SEQUENCE</scope>
    <source>
        <strain evidence="11">CCM 8433</strain>
    </source>
</reference>
<dbReference type="GO" id="GO:0042840">
    <property type="term" value="P:D-glucuronate catabolic process"/>
    <property type="evidence" value="ECO:0007669"/>
    <property type="project" value="TreeGrafter"/>
</dbReference>
<keyword evidence="10" id="KW-0456">Lyase</keyword>
<evidence type="ECO:0000313" key="12">
    <source>
        <dbReference type="Proteomes" id="UP000622610"/>
    </source>
</evidence>
<dbReference type="SUPFAM" id="SSF51658">
    <property type="entry name" value="Xylose isomerase-like"/>
    <property type="match status" value="1"/>
</dbReference>
<dbReference type="EMBL" id="BMDT01000012">
    <property type="protein sequence ID" value="GGI66531.1"/>
    <property type="molecule type" value="Genomic_DNA"/>
</dbReference>
<keyword evidence="12" id="KW-1185">Reference proteome</keyword>
<comment type="pathway">
    <text evidence="5">Carbohydrate metabolism; pentose and glucuronate interconversion.</text>
</comment>
<dbReference type="AlphaFoldDB" id="A0A917N5P3"/>
<dbReference type="GO" id="GO:0030145">
    <property type="term" value="F:manganese ion binding"/>
    <property type="evidence" value="ECO:0007669"/>
    <property type="project" value="TreeGrafter"/>
</dbReference>
<evidence type="ECO:0000256" key="9">
    <source>
        <dbReference type="ARBA" id="ARBA00023211"/>
    </source>
</evidence>
<evidence type="ECO:0000256" key="5">
    <source>
        <dbReference type="ARBA" id="ARBA00004892"/>
    </source>
</evidence>
<evidence type="ECO:0000256" key="6">
    <source>
        <dbReference type="ARBA" id="ARBA00007389"/>
    </source>
</evidence>
<evidence type="ECO:0000256" key="2">
    <source>
        <dbReference type="ARBA" id="ARBA00001936"/>
    </source>
</evidence>
<proteinExistence type="inferred from homology"/>
<protein>
    <recommendedName>
        <fullName evidence="7">mannonate dehydratase</fullName>
        <ecNumber evidence="7">4.2.1.8</ecNumber>
    </recommendedName>
</protein>
<gene>
    <name evidence="11" type="primary">uxuA</name>
    <name evidence="11" type="ORF">GCM10011482_21850</name>
</gene>
<reference evidence="11" key="1">
    <citation type="journal article" date="2014" name="Int. J. Syst. Evol. Microbiol.">
        <title>Complete genome sequence of Corynebacterium casei LMG S-19264T (=DSM 44701T), isolated from a smear-ripened cheese.</title>
        <authorList>
            <consortium name="US DOE Joint Genome Institute (JGI-PGF)"/>
            <person name="Walter F."/>
            <person name="Albersmeier A."/>
            <person name="Kalinowski J."/>
            <person name="Ruckert C."/>
        </authorList>
    </citation>
    <scope>NUCLEOTIDE SEQUENCE</scope>
    <source>
        <strain evidence="11">CCM 8433</strain>
    </source>
</reference>
<keyword evidence="9" id="KW-0464">Manganese</keyword>
<comment type="similarity">
    <text evidence="6">Belongs to the mannonate dehydratase family.</text>
</comment>
<evidence type="ECO:0000256" key="8">
    <source>
        <dbReference type="ARBA" id="ARBA00023004"/>
    </source>
</evidence>
<dbReference type="GO" id="GO:0008198">
    <property type="term" value="F:ferrous iron binding"/>
    <property type="evidence" value="ECO:0007669"/>
    <property type="project" value="TreeGrafter"/>
</dbReference>
<dbReference type="RefSeq" id="WP_188368357.1">
    <property type="nucleotide sequence ID" value="NZ_BMDT01000012.1"/>
</dbReference>
<comment type="caution">
    <text evidence="11">The sequence shown here is derived from an EMBL/GenBank/DDBJ whole genome shotgun (WGS) entry which is preliminary data.</text>
</comment>
<dbReference type="InterPro" id="IPR004628">
    <property type="entry name" value="Man_deHydtase"/>
</dbReference>
<keyword evidence="8" id="KW-0408">Iron</keyword>
<evidence type="ECO:0000256" key="10">
    <source>
        <dbReference type="ARBA" id="ARBA00023239"/>
    </source>
</evidence>
<dbReference type="Pfam" id="PF03786">
    <property type="entry name" value="UxuA"/>
    <property type="match status" value="1"/>
</dbReference>
<name>A0A917N5P3_9ENTE</name>
<dbReference type="Gene3D" id="3.20.20.150">
    <property type="entry name" value="Divalent-metal-dependent TIM barrel enzymes"/>
    <property type="match status" value="1"/>
</dbReference>
<dbReference type="EC" id="4.2.1.8" evidence="7"/>
<dbReference type="PANTHER" id="PTHR30387">
    <property type="entry name" value="MANNONATE DEHYDRATASE"/>
    <property type="match status" value="1"/>
</dbReference>
<evidence type="ECO:0000256" key="4">
    <source>
        <dbReference type="ARBA" id="ARBA00002713"/>
    </source>
</evidence>
<accession>A0A917N5P3</accession>
<comment type="function">
    <text evidence="4">Catalyzes the dehydration of D-mannonate.</text>
</comment>
<dbReference type="InterPro" id="IPR036237">
    <property type="entry name" value="Xyl_isomerase-like_sf"/>
</dbReference>
<sequence length="355" mass="40175">MKLGLGLYRHMLTDENFQFAQQAGCTAIIAHLANYYEEILPATDGEVNYGKVREKDPIWELEHLIALKEQMAHYGLEFYGIENFSPGDWYDVLLDGPKRAEQMERLKEIIRNVGKAGIKTFGYNFSIAGVWGHSKKPVARGNAISSTFSADELPIDLAIPTGEVWNMTYGDQVTGTPVGKVSAEEIWDRLKRFLEEMLPVAEAAGVTLAAHPDDPPMPVLRQTGRLVYQPDLYQTLIDLVPSQSNMLEYCLGSIQEMSDGDTYDSLEQYASQKKISYVHFRNVKGKVPDYYEVFVDEGDIDMIECMRILKKHDFEGVLIPDHTPQMTCDAPWHAGMAFALGYMRGLMQMLEKNNR</sequence>